<feature type="region of interest" description="Disordered" evidence="1">
    <location>
        <begin position="85"/>
        <end position="107"/>
    </location>
</feature>
<evidence type="ECO:0000313" key="2">
    <source>
        <dbReference type="EMBL" id="CAE0063195.1"/>
    </source>
</evidence>
<organism evidence="2">
    <name type="scientific">Rhodosorus marinus</name>
    <dbReference type="NCBI Taxonomy" id="101924"/>
    <lineage>
        <taxon>Eukaryota</taxon>
        <taxon>Rhodophyta</taxon>
        <taxon>Stylonematophyceae</taxon>
        <taxon>Stylonematales</taxon>
        <taxon>Stylonemataceae</taxon>
        <taxon>Rhodosorus</taxon>
    </lineage>
</organism>
<dbReference type="EMBL" id="HBHW01040687">
    <property type="protein sequence ID" value="CAE0063195.1"/>
    <property type="molecule type" value="Transcribed_RNA"/>
</dbReference>
<gene>
    <name evidence="2" type="ORF">RMAR00112_LOCUS31267</name>
</gene>
<protein>
    <submittedName>
        <fullName evidence="2">Uncharacterized protein</fullName>
    </submittedName>
</protein>
<sequence length="107" mass="12092">MYPYPPMSTKFGMNGTMPIFVGFLTDEDLGDTPLVWIRTALPDMPGVNELTNADIDAVRDILKTTLMTNEYYDTLTQENMEKLPRIDFRPQQPPPSCTLQCTPALGY</sequence>
<proteinExistence type="predicted"/>
<dbReference type="AlphaFoldDB" id="A0A7S3A8S6"/>
<evidence type="ECO:0000256" key="1">
    <source>
        <dbReference type="SAM" id="MobiDB-lite"/>
    </source>
</evidence>
<reference evidence="2" key="1">
    <citation type="submission" date="2021-01" db="EMBL/GenBank/DDBJ databases">
        <authorList>
            <person name="Corre E."/>
            <person name="Pelletier E."/>
            <person name="Niang G."/>
            <person name="Scheremetjew M."/>
            <person name="Finn R."/>
            <person name="Kale V."/>
            <person name="Holt S."/>
            <person name="Cochrane G."/>
            <person name="Meng A."/>
            <person name="Brown T."/>
            <person name="Cohen L."/>
        </authorList>
    </citation>
    <scope>NUCLEOTIDE SEQUENCE</scope>
    <source>
        <strain evidence="2">CCMP 769</strain>
    </source>
</reference>
<accession>A0A7S3A8S6</accession>
<name>A0A7S3A8S6_9RHOD</name>